<sequence length="70" mass="7461">MVVVSDEVNLSESKCCRFKSHIVSTLNAAFCVNGFDPAAKTLPSMPLNLKPSAKLKPYGMAGCIPTVKGF</sequence>
<dbReference type="AlphaFoldDB" id="A0AAV0BNB0"/>
<accession>A0AAV0BNB0</accession>
<protein>
    <submittedName>
        <fullName evidence="1">Uncharacterized protein</fullName>
    </submittedName>
</protein>
<evidence type="ECO:0000313" key="2">
    <source>
        <dbReference type="Proteomes" id="UP001153365"/>
    </source>
</evidence>
<keyword evidence="2" id="KW-1185">Reference proteome</keyword>
<comment type="caution">
    <text evidence="1">The sequence shown here is derived from an EMBL/GenBank/DDBJ whole genome shotgun (WGS) entry which is preliminary data.</text>
</comment>
<organism evidence="1 2">
    <name type="scientific">Phakopsora pachyrhizi</name>
    <name type="common">Asian soybean rust disease fungus</name>
    <dbReference type="NCBI Taxonomy" id="170000"/>
    <lineage>
        <taxon>Eukaryota</taxon>
        <taxon>Fungi</taxon>
        <taxon>Dikarya</taxon>
        <taxon>Basidiomycota</taxon>
        <taxon>Pucciniomycotina</taxon>
        <taxon>Pucciniomycetes</taxon>
        <taxon>Pucciniales</taxon>
        <taxon>Phakopsoraceae</taxon>
        <taxon>Phakopsora</taxon>
    </lineage>
</organism>
<gene>
    <name evidence="1" type="ORF">PPACK8108_LOCUS21782</name>
</gene>
<name>A0AAV0BNB0_PHAPC</name>
<reference evidence="1" key="1">
    <citation type="submission" date="2022-06" db="EMBL/GenBank/DDBJ databases">
        <authorList>
            <consortium name="SYNGENTA / RWTH Aachen University"/>
        </authorList>
    </citation>
    <scope>NUCLEOTIDE SEQUENCE</scope>
</reference>
<proteinExistence type="predicted"/>
<evidence type="ECO:0000313" key="1">
    <source>
        <dbReference type="EMBL" id="CAH7687053.1"/>
    </source>
</evidence>
<dbReference type="EMBL" id="CALTRL010005829">
    <property type="protein sequence ID" value="CAH7687053.1"/>
    <property type="molecule type" value="Genomic_DNA"/>
</dbReference>
<dbReference type="Proteomes" id="UP001153365">
    <property type="component" value="Unassembled WGS sequence"/>
</dbReference>